<dbReference type="Pfam" id="PF07727">
    <property type="entry name" value="RVT_2"/>
    <property type="match status" value="1"/>
</dbReference>
<evidence type="ECO:0000259" key="2">
    <source>
        <dbReference type="Pfam" id="PF07727"/>
    </source>
</evidence>
<feature type="region of interest" description="Disordered" evidence="1">
    <location>
        <begin position="24"/>
        <end position="62"/>
    </location>
</feature>
<feature type="domain" description="Reverse transcriptase Ty1/copia-type" evidence="2">
    <location>
        <begin position="167"/>
        <end position="404"/>
    </location>
</feature>
<dbReference type="Proteomes" id="UP000765509">
    <property type="component" value="Unassembled WGS sequence"/>
</dbReference>
<dbReference type="InterPro" id="IPR043502">
    <property type="entry name" value="DNA/RNA_pol_sf"/>
</dbReference>
<dbReference type="SUPFAM" id="SSF56672">
    <property type="entry name" value="DNA/RNA polymerases"/>
    <property type="match status" value="1"/>
</dbReference>
<name>A0A9Q3KPJ3_9BASI</name>
<evidence type="ECO:0000256" key="1">
    <source>
        <dbReference type="SAM" id="MobiDB-lite"/>
    </source>
</evidence>
<feature type="compositionally biased region" description="Polar residues" evidence="1">
    <location>
        <begin position="24"/>
        <end position="41"/>
    </location>
</feature>
<comment type="caution">
    <text evidence="3">The sequence shown here is derived from an EMBL/GenBank/DDBJ whole genome shotgun (WGS) entry which is preliminary data.</text>
</comment>
<evidence type="ECO:0000313" key="3">
    <source>
        <dbReference type="EMBL" id="MBW0582895.1"/>
    </source>
</evidence>
<dbReference type="OrthoDB" id="3344688at2759"/>
<feature type="compositionally biased region" description="Basic and acidic residues" evidence="1">
    <location>
        <begin position="42"/>
        <end position="54"/>
    </location>
</feature>
<keyword evidence="4" id="KW-1185">Reference proteome</keyword>
<dbReference type="EMBL" id="AVOT02113728">
    <property type="protein sequence ID" value="MBW0582895.1"/>
    <property type="molecule type" value="Genomic_DNA"/>
</dbReference>
<dbReference type="AlphaFoldDB" id="A0A9Q3KPJ3"/>
<proteinExistence type="predicted"/>
<sequence>MVFPIVAGGKRSPTWRIEDEYTKQGASLLTEPTGNSTSADTKTVENRRSDHSEVPEYSSIESVSTLNSPTLPAVNNHPVNIGDFPNQQQPRTNNRKHCLKVLGPHHPTLITSNVDSIHILPYSRRAKTFITTSTTVPRTYWLALQCEDKEKWTNAIKRELLSMNELKVWDIMDLGSDYKLVGTTWVFKLKKDHLHQTVEHKPRLCAQGFTQTPGVDFDKTYAPAGQLNSLRALISHSCANCLDFHQIDVKSAFLNSSLTETVYLSIPQGLEIDRRKYCLRLKKAIYGLKQAPPAWYNRPKDWLHSVDFNACKLDPCVFHRKHPDALLIYVHVDNMAIFGKNVQQFKEEIDKEFSIEDIGPAELLLGVKIHQMDGCITLYQQHFVDSLLDLYGMQNCQAVGTPLVPNEYLSPATDDKKEAFENLGINFRSAVGSINYLSTATHPDLSHAVSSLLQYLEKPGIWHWKAFLQILK</sequence>
<reference evidence="3" key="1">
    <citation type="submission" date="2021-03" db="EMBL/GenBank/DDBJ databases">
        <title>Draft genome sequence of rust myrtle Austropuccinia psidii MF-1, a brazilian biotype.</title>
        <authorList>
            <person name="Quecine M.C."/>
            <person name="Pachon D.M.R."/>
            <person name="Bonatelli M.L."/>
            <person name="Correr F.H."/>
            <person name="Franceschini L.M."/>
            <person name="Leite T.F."/>
            <person name="Margarido G.R.A."/>
            <person name="Almeida C.A."/>
            <person name="Ferrarezi J.A."/>
            <person name="Labate C.A."/>
        </authorList>
    </citation>
    <scope>NUCLEOTIDE SEQUENCE</scope>
    <source>
        <strain evidence="3">MF-1</strain>
    </source>
</reference>
<accession>A0A9Q3KPJ3</accession>
<dbReference type="InterPro" id="IPR013103">
    <property type="entry name" value="RVT_2"/>
</dbReference>
<organism evidence="3 4">
    <name type="scientific">Austropuccinia psidii MF-1</name>
    <dbReference type="NCBI Taxonomy" id="1389203"/>
    <lineage>
        <taxon>Eukaryota</taxon>
        <taxon>Fungi</taxon>
        <taxon>Dikarya</taxon>
        <taxon>Basidiomycota</taxon>
        <taxon>Pucciniomycotina</taxon>
        <taxon>Pucciniomycetes</taxon>
        <taxon>Pucciniales</taxon>
        <taxon>Sphaerophragmiaceae</taxon>
        <taxon>Austropuccinia</taxon>
    </lineage>
</organism>
<evidence type="ECO:0000313" key="4">
    <source>
        <dbReference type="Proteomes" id="UP000765509"/>
    </source>
</evidence>
<protein>
    <recommendedName>
        <fullName evidence="2">Reverse transcriptase Ty1/copia-type domain-containing protein</fullName>
    </recommendedName>
</protein>
<gene>
    <name evidence="3" type="ORF">O181_122610</name>
</gene>